<evidence type="ECO:0000259" key="3">
    <source>
        <dbReference type="Pfam" id="PF00588"/>
    </source>
</evidence>
<dbReference type="Gene3D" id="3.30.1330.30">
    <property type="match status" value="1"/>
</dbReference>
<sequence length="272" mass="29611">MPSSPIHIDSLDDPRVRHYRKLKDKVLDREGQLFIAEGENVVRRLLASDYQTLSVFVAEPRVAGIADVVPAQVPLYAASPALMEQVIGFDFHTGVIACGRRKPAMSLDQVIAKDKPNLLLVVCGEIANAENLGSLVRLSAGFGADAMVLGERCHDPFWRQSVRVSMGTIFKMPIVRSQNLVADIGRLQREWGVEVAATVLDPAAERIAEARRPRKFAIAFGNEAHGLTGEEIAACDRKVTIPMDLGTDSLNVSIAAGIFLYHFTQVVGLGKA</sequence>
<dbReference type="GO" id="GO:0006396">
    <property type="term" value="P:RNA processing"/>
    <property type="evidence" value="ECO:0007669"/>
    <property type="project" value="InterPro"/>
</dbReference>
<dbReference type="Pfam" id="PF00588">
    <property type="entry name" value="SpoU_methylase"/>
    <property type="match status" value="1"/>
</dbReference>
<organism evidence="4 5">
    <name type="scientific">Humisphaera borealis</name>
    <dbReference type="NCBI Taxonomy" id="2807512"/>
    <lineage>
        <taxon>Bacteria</taxon>
        <taxon>Pseudomonadati</taxon>
        <taxon>Planctomycetota</taxon>
        <taxon>Phycisphaerae</taxon>
        <taxon>Tepidisphaerales</taxon>
        <taxon>Tepidisphaeraceae</taxon>
        <taxon>Humisphaera</taxon>
    </lineage>
</organism>
<dbReference type="SUPFAM" id="SSF55315">
    <property type="entry name" value="L30e-like"/>
    <property type="match status" value="1"/>
</dbReference>
<gene>
    <name evidence="4" type="ORF">IPV69_14460</name>
</gene>
<keyword evidence="1 4" id="KW-0489">Methyltransferase</keyword>
<accession>A0A7M2WRQ4</accession>
<proteinExistence type="predicted"/>
<dbReference type="Gene3D" id="3.40.1280.10">
    <property type="match status" value="1"/>
</dbReference>
<dbReference type="GO" id="GO:0003723">
    <property type="term" value="F:RNA binding"/>
    <property type="evidence" value="ECO:0007669"/>
    <property type="project" value="InterPro"/>
</dbReference>
<dbReference type="PANTHER" id="PTHR43191:SF12">
    <property type="entry name" value="RRNA METHYLASE"/>
    <property type="match status" value="1"/>
</dbReference>
<dbReference type="GO" id="GO:0008173">
    <property type="term" value="F:RNA methyltransferase activity"/>
    <property type="evidence" value="ECO:0007669"/>
    <property type="project" value="InterPro"/>
</dbReference>
<dbReference type="PANTHER" id="PTHR43191">
    <property type="entry name" value="RRNA METHYLTRANSFERASE 3"/>
    <property type="match status" value="1"/>
</dbReference>
<dbReference type="InterPro" id="IPR029026">
    <property type="entry name" value="tRNA_m1G_MTases_N"/>
</dbReference>
<reference evidence="4 5" key="1">
    <citation type="submission" date="2020-10" db="EMBL/GenBank/DDBJ databases">
        <title>Wide distribution of Phycisphaera-like planctomycetes from WD2101 soil group in peatlands and genome analysis of the first cultivated representative.</title>
        <authorList>
            <person name="Dedysh S.N."/>
            <person name="Beletsky A.V."/>
            <person name="Ivanova A."/>
            <person name="Kulichevskaya I.S."/>
            <person name="Suzina N.E."/>
            <person name="Philippov D.A."/>
            <person name="Rakitin A.L."/>
            <person name="Mardanov A.V."/>
            <person name="Ravin N.V."/>
        </authorList>
    </citation>
    <scope>NUCLEOTIDE SEQUENCE [LARGE SCALE GENOMIC DNA]</scope>
    <source>
        <strain evidence="4 5">M1803</strain>
    </source>
</reference>
<dbReference type="CDD" id="cd18095">
    <property type="entry name" value="SpoU-like_rRNA-MTase"/>
    <property type="match status" value="1"/>
</dbReference>
<feature type="domain" description="tRNA/rRNA methyltransferase SpoU type" evidence="3">
    <location>
        <begin position="119"/>
        <end position="261"/>
    </location>
</feature>
<name>A0A7M2WRQ4_9BACT</name>
<dbReference type="AlphaFoldDB" id="A0A7M2WRQ4"/>
<evidence type="ECO:0000313" key="4">
    <source>
        <dbReference type="EMBL" id="QOV87491.1"/>
    </source>
</evidence>
<dbReference type="InterPro" id="IPR029064">
    <property type="entry name" value="Ribosomal_eL30-like_sf"/>
</dbReference>
<dbReference type="Proteomes" id="UP000593765">
    <property type="component" value="Chromosome"/>
</dbReference>
<dbReference type="KEGG" id="hbs:IPV69_14460"/>
<evidence type="ECO:0000313" key="5">
    <source>
        <dbReference type="Proteomes" id="UP000593765"/>
    </source>
</evidence>
<protein>
    <submittedName>
        <fullName evidence="4">RNA methyltransferase</fullName>
    </submittedName>
</protein>
<evidence type="ECO:0000256" key="2">
    <source>
        <dbReference type="ARBA" id="ARBA00022679"/>
    </source>
</evidence>
<evidence type="ECO:0000256" key="1">
    <source>
        <dbReference type="ARBA" id="ARBA00022603"/>
    </source>
</evidence>
<dbReference type="InterPro" id="IPR051259">
    <property type="entry name" value="rRNA_Methyltransferase"/>
</dbReference>
<dbReference type="InterPro" id="IPR001537">
    <property type="entry name" value="SpoU_MeTrfase"/>
</dbReference>
<keyword evidence="2" id="KW-0808">Transferase</keyword>
<dbReference type="EMBL" id="CP063458">
    <property type="protein sequence ID" value="QOV87491.1"/>
    <property type="molecule type" value="Genomic_DNA"/>
</dbReference>
<dbReference type="InterPro" id="IPR029028">
    <property type="entry name" value="Alpha/beta_knot_MTases"/>
</dbReference>
<dbReference type="GO" id="GO:0032259">
    <property type="term" value="P:methylation"/>
    <property type="evidence" value="ECO:0007669"/>
    <property type="project" value="UniProtKB-KW"/>
</dbReference>
<keyword evidence="5" id="KW-1185">Reference proteome</keyword>
<dbReference type="RefSeq" id="WP_206290395.1">
    <property type="nucleotide sequence ID" value="NZ_CP063458.1"/>
</dbReference>
<dbReference type="SUPFAM" id="SSF75217">
    <property type="entry name" value="alpha/beta knot"/>
    <property type="match status" value="1"/>
</dbReference>